<dbReference type="EMBL" id="VEPZ02000998">
    <property type="protein sequence ID" value="KAE8703709.1"/>
    <property type="molecule type" value="Genomic_DNA"/>
</dbReference>
<feature type="domain" description="Poly(A) polymerase central" evidence="13">
    <location>
        <begin position="215"/>
        <end position="253"/>
    </location>
</feature>
<gene>
    <name evidence="15" type="ORF">F3Y22_tig00110467pilonHSYRG00316</name>
</gene>
<dbReference type="GO" id="GO:0003723">
    <property type="term" value="F:RNA binding"/>
    <property type="evidence" value="ECO:0007669"/>
    <property type="project" value="InterPro"/>
</dbReference>
<feature type="domain" description="Poly(A) polymerase nucleotidyltransferase" evidence="14">
    <location>
        <begin position="99"/>
        <end position="209"/>
    </location>
</feature>
<name>A0A6A3AL95_HIBSY</name>
<feature type="domain" description="Poly(A) polymerase nucleotidyltransferase" evidence="14">
    <location>
        <begin position="2"/>
        <end position="74"/>
    </location>
</feature>
<dbReference type="Gene3D" id="1.10.1410.10">
    <property type="match status" value="1"/>
</dbReference>
<dbReference type="SUPFAM" id="SSF81631">
    <property type="entry name" value="PAP/OAS1 substrate-binding domain"/>
    <property type="match status" value="1"/>
</dbReference>
<dbReference type="GO" id="GO:1990817">
    <property type="term" value="F:poly(A) RNA polymerase activity"/>
    <property type="evidence" value="ECO:0007669"/>
    <property type="project" value="UniProtKB-EC"/>
</dbReference>
<evidence type="ECO:0000259" key="13">
    <source>
        <dbReference type="Pfam" id="PF04928"/>
    </source>
</evidence>
<evidence type="ECO:0000313" key="16">
    <source>
        <dbReference type="Proteomes" id="UP000436088"/>
    </source>
</evidence>
<keyword evidence="10" id="KW-0067">ATP-binding</keyword>
<dbReference type="InterPro" id="IPR011068">
    <property type="entry name" value="NuclTrfase_I-like_C"/>
</dbReference>
<comment type="cofactor">
    <cofactor evidence="2">
        <name>Mg(2+)</name>
        <dbReference type="ChEBI" id="CHEBI:18420"/>
    </cofactor>
</comment>
<evidence type="ECO:0000256" key="3">
    <source>
        <dbReference type="ARBA" id="ARBA00004123"/>
    </source>
</evidence>
<evidence type="ECO:0000313" key="15">
    <source>
        <dbReference type="EMBL" id="KAE8703709.1"/>
    </source>
</evidence>
<evidence type="ECO:0000256" key="11">
    <source>
        <dbReference type="ARBA" id="ARBA00022842"/>
    </source>
</evidence>
<dbReference type="Proteomes" id="UP000436088">
    <property type="component" value="Unassembled WGS sequence"/>
</dbReference>
<evidence type="ECO:0000256" key="12">
    <source>
        <dbReference type="ARBA" id="ARBA00023242"/>
    </source>
</evidence>
<comment type="similarity">
    <text evidence="4">Belongs to the poly(A) polymerase family.</text>
</comment>
<dbReference type="EC" id="2.7.7.19" evidence="5"/>
<dbReference type="Pfam" id="PF20750">
    <property type="entry name" value="PAP_NTPase"/>
    <property type="match status" value="2"/>
</dbReference>
<evidence type="ECO:0000256" key="1">
    <source>
        <dbReference type="ARBA" id="ARBA00001936"/>
    </source>
</evidence>
<keyword evidence="8" id="KW-0479">Metal-binding</keyword>
<keyword evidence="7" id="KW-0808">Transferase</keyword>
<keyword evidence="16" id="KW-1185">Reference proteome</keyword>
<keyword evidence="6" id="KW-0507">mRNA processing</keyword>
<evidence type="ECO:0000256" key="10">
    <source>
        <dbReference type="ARBA" id="ARBA00022840"/>
    </source>
</evidence>
<protein>
    <recommendedName>
        <fullName evidence="5">polynucleotide adenylyltransferase</fullName>
        <ecNumber evidence="5">2.7.7.19</ecNumber>
    </recommendedName>
</protein>
<accession>A0A6A3AL95</accession>
<dbReference type="InterPro" id="IPR007012">
    <property type="entry name" value="PolA_pol_cen_dom"/>
</dbReference>
<dbReference type="GO" id="GO:0031123">
    <property type="term" value="P:RNA 3'-end processing"/>
    <property type="evidence" value="ECO:0007669"/>
    <property type="project" value="InterPro"/>
</dbReference>
<organism evidence="15 16">
    <name type="scientific">Hibiscus syriacus</name>
    <name type="common">Rose of Sharon</name>
    <dbReference type="NCBI Taxonomy" id="106335"/>
    <lineage>
        <taxon>Eukaryota</taxon>
        <taxon>Viridiplantae</taxon>
        <taxon>Streptophyta</taxon>
        <taxon>Embryophyta</taxon>
        <taxon>Tracheophyta</taxon>
        <taxon>Spermatophyta</taxon>
        <taxon>Magnoliopsida</taxon>
        <taxon>eudicotyledons</taxon>
        <taxon>Gunneridae</taxon>
        <taxon>Pentapetalae</taxon>
        <taxon>rosids</taxon>
        <taxon>malvids</taxon>
        <taxon>Malvales</taxon>
        <taxon>Malvaceae</taxon>
        <taxon>Malvoideae</taxon>
        <taxon>Hibiscus</taxon>
    </lineage>
</organism>
<dbReference type="GO" id="GO:0005634">
    <property type="term" value="C:nucleus"/>
    <property type="evidence" value="ECO:0007669"/>
    <property type="project" value="UniProtKB-SubCell"/>
</dbReference>
<dbReference type="GO" id="GO:0046872">
    <property type="term" value="F:metal ion binding"/>
    <property type="evidence" value="ECO:0007669"/>
    <property type="project" value="UniProtKB-KW"/>
</dbReference>
<proteinExistence type="inferred from homology"/>
<comment type="subcellular location">
    <subcellularLocation>
        <location evidence="3">Nucleus</location>
    </subcellularLocation>
</comment>
<sequence>MDDEKSSSLLQLMVNEGLVPSPEEEERRRNVIENLKKIVMAWAKRVAWQRRLPKQDIASCNATLLTYGSYGLGLLCVDTKEYILETTWERSRFRQNDARTVHGSESDIDALCIGPYFATMAEDFFIVLYNMLKSRPEISEIHRVKDAKVPLMRFEFDGISIDLPYVQLKVLAVPENLDIFDPLFLRDIDETGWKSLSGVCANRRICQLVPNLEKFQSMLRCVKFWAKRRGVYGNLNGFLGGIHLAILAAFVCQYKRLFIPIRLPFSPYEYCHSNITRSTFYKIRAEFLRGHSFTKDLLKSYFDWHNVLEPFPYTKKYTRFLKIYLSASKQDELGDWLEEVQGICDPNPAEYNDIDTAKPNVVFYWGLQPGKSNAIDTGSVKDVFWRNICTGYQGPFGEMELSVVQASQLPKCAQSETVNRKGMKACWKIIDYDQQRIPIYSQHLPHYVVGYISTNGDP</sequence>
<keyword evidence="11" id="KW-0460">Magnesium</keyword>
<comment type="cofactor">
    <cofactor evidence="1">
        <name>Mn(2+)</name>
        <dbReference type="ChEBI" id="CHEBI:29035"/>
    </cofactor>
</comment>
<evidence type="ECO:0000256" key="8">
    <source>
        <dbReference type="ARBA" id="ARBA00022723"/>
    </source>
</evidence>
<evidence type="ECO:0000256" key="6">
    <source>
        <dbReference type="ARBA" id="ARBA00022664"/>
    </source>
</evidence>
<keyword evidence="9" id="KW-0547">Nucleotide-binding</keyword>
<evidence type="ECO:0000259" key="14">
    <source>
        <dbReference type="Pfam" id="PF20750"/>
    </source>
</evidence>
<dbReference type="SUPFAM" id="SSF55003">
    <property type="entry name" value="PAP/Archaeal CCA-adding enzyme, C-terminal domain"/>
    <property type="match status" value="1"/>
</dbReference>
<evidence type="ECO:0000256" key="5">
    <source>
        <dbReference type="ARBA" id="ARBA00012388"/>
    </source>
</evidence>
<evidence type="ECO:0000256" key="9">
    <source>
        <dbReference type="ARBA" id="ARBA00022741"/>
    </source>
</evidence>
<dbReference type="InterPro" id="IPR048840">
    <property type="entry name" value="PolA_pol_NTPase"/>
</dbReference>
<evidence type="ECO:0000256" key="2">
    <source>
        <dbReference type="ARBA" id="ARBA00001946"/>
    </source>
</evidence>
<dbReference type="GO" id="GO:0005524">
    <property type="term" value="F:ATP binding"/>
    <property type="evidence" value="ECO:0007669"/>
    <property type="project" value="UniProtKB-KW"/>
</dbReference>
<dbReference type="Gene3D" id="3.30.460.10">
    <property type="entry name" value="Beta Polymerase, domain 2"/>
    <property type="match status" value="1"/>
</dbReference>
<dbReference type="AlphaFoldDB" id="A0A6A3AL95"/>
<reference evidence="15" key="1">
    <citation type="submission" date="2019-09" db="EMBL/GenBank/DDBJ databases">
        <title>Draft genome information of white flower Hibiscus syriacus.</title>
        <authorList>
            <person name="Kim Y.-M."/>
        </authorList>
    </citation>
    <scope>NUCLEOTIDE SEQUENCE [LARGE SCALE GENOMIC DNA]</scope>
    <source>
        <strain evidence="15">YM2019G1</strain>
    </source>
</reference>
<dbReference type="CDD" id="cd05402">
    <property type="entry name" value="NT_PAP_TUTase"/>
    <property type="match status" value="1"/>
</dbReference>
<dbReference type="InterPro" id="IPR043519">
    <property type="entry name" value="NT_sf"/>
</dbReference>
<evidence type="ECO:0000256" key="7">
    <source>
        <dbReference type="ARBA" id="ARBA00022679"/>
    </source>
</evidence>
<keyword evidence="12" id="KW-0539">Nucleus</keyword>
<dbReference type="PANTHER" id="PTHR10682">
    <property type="entry name" value="POLY A POLYMERASE"/>
    <property type="match status" value="1"/>
</dbReference>
<evidence type="ECO:0000256" key="4">
    <source>
        <dbReference type="ARBA" id="ARBA00010912"/>
    </source>
</evidence>
<dbReference type="PANTHER" id="PTHR10682:SF33">
    <property type="entry name" value="NUCLEAR POLY(A) POLYMERASE 3"/>
    <property type="match status" value="1"/>
</dbReference>
<dbReference type="Pfam" id="PF04928">
    <property type="entry name" value="PAP_central"/>
    <property type="match status" value="1"/>
</dbReference>
<dbReference type="GO" id="GO:0006397">
    <property type="term" value="P:mRNA processing"/>
    <property type="evidence" value="ECO:0007669"/>
    <property type="project" value="UniProtKB-KW"/>
</dbReference>
<comment type="caution">
    <text evidence="15">The sequence shown here is derived from an EMBL/GenBank/DDBJ whole genome shotgun (WGS) entry which is preliminary data.</text>
</comment>
<dbReference type="SUPFAM" id="SSF81301">
    <property type="entry name" value="Nucleotidyltransferase"/>
    <property type="match status" value="2"/>
</dbReference>